<reference evidence="1 2" key="1">
    <citation type="submission" date="2014-02" db="EMBL/GenBank/DDBJ databases">
        <authorList>
            <person name="Genoscope - CEA"/>
        </authorList>
    </citation>
    <scope>NUCLEOTIDE SEQUENCE [LARGE SCALE GENOMIC DNA]</scope>
    <source>
        <strain evidence="1 2">CS03</strain>
    </source>
</reference>
<name>A0A0B6X5H0_XENBV</name>
<dbReference type="EMBL" id="FO818637">
    <property type="protein sequence ID" value="CDM88770.1"/>
    <property type="molecule type" value="Genomic_DNA"/>
</dbReference>
<dbReference type="Proteomes" id="UP000032930">
    <property type="component" value="Chromosome"/>
</dbReference>
<accession>A0A0B6X5H0</accession>
<protein>
    <submittedName>
        <fullName evidence="1">Uncharacterized protein</fullName>
    </submittedName>
</protein>
<organism evidence="1 2">
    <name type="scientific">Xenorhabdus bovienii</name>
    <name type="common">Xenorhabdus nematophila subsp. bovienii</name>
    <dbReference type="NCBI Taxonomy" id="40576"/>
    <lineage>
        <taxon>Bacteria</taxon>
        <taxon>Pseudomonadati</taxon>
        <taxon>Pseudomonadota</taxon>
        <taxon>Gammaproteobacteria</taxon>
        <taxon>Enterobacterales</taxon>
        <taxon>Morganellaceae</taxon>
        <taxon>Xenorhabdus</taxon>
    </lineage>
</organism>
<dbReference type="AlphaFoldDB" id="A0A0B6X5H0"/>
<evidence type="ECO:0000313" key="2">
    <source>
        <dbReference type="Proteomes" id="UP000032930"/>
    </source>
</evidence>
<dbReference type="KEGG" id="xbv:XBW1_1413"/>
<evidence type="ECO:0000313" key="1">
    <source>
        <dbReference type="EMBL" id="CDM88770.1"/>
    </source>
</evidence>
<sequence length="47" mass="5099">MAIASLVVVASASVIDFVRSVVTAWLRTGCLYLGDDTFHSFYTATSR</sequence>
<gene>
    <name evidence="1" type="ORF">XBW1_1413</name>
</gene>
<proteinExistence type="predicted"/>